<accession>A0ABV7GTP9</accession>
<evidence type="ECO:0008006" key="4">
    <source>
        <dbReference type="Google" id="ProtNLM"/>
    </source>
</evidence>
<dbReference type="Proteomes" id="UP001595632">
    <property type="component" value="Unassembled WGS sequence"/>
</dbReference>
<evidence type="ECO:0000313" key="2">
    <source>
        <dbReference type="EMBL" id="MFC3143721.1"/>
    </source>
</evidence>
<sequence>MIRKAALLLSLLAAAGCGSTPPVAEVTSAGQRETVGTSGVPEQTKIAALTQGILALSPAIDPAEAARIAEIAVEYPLYTLAPRYRAVDPPLVHNVKVNMGIKPRGLCKDWADDLEARLRQEGFQTVDFHRAIANADNIRIEHSTVIVSAKGAAWNQGIVLDPWREGRGVLYWAPVLEDDHYTWIERSEVFRMKREWAAAKAR</sequence>
<evidence type="ECO:0000256" key="1">
    <source>
        <dbReference type="SAM" id="SignalP"/>
    </source>
</evidence>
<evidence type="ECO:0000313" key="3">
    <source>
        <dbReference type="Proteomes" id="UP001595632"/>
    </source>
</evidence>
<name>A0ABV7GTP9_9RHOB</name>
<proteinExistence type="predicted"/>
<feature type="signal peptide" evidence="1">
    <location>
        <begin position="1"/>
        <end position="24"/>
    </location>
</feature>
<reference evidence="3" key="1">
    <citation type="journal article" date="2019" name="Int. J. Syst. Evol. Microbiol.">
        <title>The Global Catalogue of Microorganisms (GCM) 10K type strain sequencing project: providing services to taxonomists for standard genome sequencing and annotation.</title>
        <authorList>
            <consortium name="The Broad Institute Genomics Platform"/>
            <consortium name="The Broad Institute Genome Sequencing Center for Infectious Disease"/>
            <person name="Wu L."/>
            <person name="Ma J."/>
        </authorList>
    </citation>
    <scope>NUCLEOTIDE SEQUENCE [LARGE SCALE GENOMIC DNA]</scope>
    <source>
        <strain evidence="3">KCTC 52366</strain>
    </source>
</reference>
<gene>
    <name evidence="2" type="ORF">ACFOGP_13445</name>
</gene>
<dbReference type="RefSeq" id="WP_275630996.1">
    <property type="nucleotide sequence ID" value="NZ_JARGYD010000001.1"/>
</dbReference>
<keyword evidence="3" id="KW-1185">Reference proteome</keyword>
<organism evidence="2 3">
    <name type="scientific">Psychromarinibacter halotolerans</name>
    <dbReference type="NCBI Taxonomy" id="1775175"/>
    <lineage>
        <taxon>Bacteria</taxon>
        <taxon>Pseudomonadati</taxon>
        <taxon>Pseudomonadota</taxon>
        <taxon>Alphaproteobacteria</taxon>
        <taxon>Rhodobacterales</taxon>
        <taxon>Paracoccaceae</taxon>
        <taxon>Psychromarinibacter</taxon>
    </lineage>
</organism>
<feature type="chain" id="PRO_5047341860" description="Lipoprotein" evidence="1">
    <location>
        <begin position="25"/>
        <end position="202"/>
    </location>
</feature>
<keyword evidence="1" id="KW-0732">Signal</keyword>
<comment type="caution">
    <text evidence="2">The sequence shown here is derived from an EMBL/GenBank/DDBJ whole genome shotgun (WGS) entry which is preliminary data.</text>
</comment>
<protein>
    <recommendedName>
        <fullName evidence="4">Lipoprotein</fullName>
    </recommendedName>
</protein>
<dbReference type="PROSITE" id="PS51257">
    <property type="entry name" value="PROKAR_LIPOPROTEIN"/>
    <property type="match status" value="1"/>
</dbReference>
<dbReference type="EMBL" id="JBHRTB010000010">
    <property type="protein sequence ID" value="MFC3143721.1"/>
    <property type="molecule type" value="Genomic_DNA"/>
</dbReference>